<dbReference type="PANTHER" id="PTHR30570:SF1">
    <property type="entry name" value="PHOSPHATE-BINDING PROTEIN PSTS"/>
    <property type="match status" value="1"/>
</dbReference>
<dbReference type="AlphaFoldDB" id="A0A517QMU7"/>
<name>A0A517QMU7_9PLAN</name>
<dbReference type="Proteomes" id="UP000315724">
    <property type="component" value="Chromosome"/>
</dbReference>
<feature type="signal peptide" evidence="4">
    <location>
        <begin position="1"/>
        <end position="20"/>
    </location>
</feature>
<dbReference type="SUPFAM" id="SSF53850">
    <property type="entry name" value="Periplasmic binding protein-like II"/>
    <property type="match status" value="1"/>
</dbReference>
<feature type="chain" id="PRO_5027140305" description="Phosphate-binding protein" evidence="4">
    <location>
        <begin position="21"/>
        <end position="331"/>
    </location>
</feature>
<dbReference type="NCBIfam" id="TIGR02136">
    <property type="entry name" value="ptsS_2"/>
    <property type="match status" value="1"/>
</dbReference>
<dbReference type="Pfam" id="PF12849">
    <property type="entry name" value="PBP_like_2"/>
    <property type="match status" value="1"/>
</dbReference>
<evidence type="ECO:0000256" key="1">
    <source>
        <dbReference type="ARBA" id="ARBA00008725"/>
    </source>
</evidence>
<accession>A0A517QMU7</accession>
<keyword evidence="5" id="KW-0175">Coiled coil</keyword>
<feature type="coiled-coil region" evidence="5">
    <location>
        <begin position="304"/>
        <end position="331"/>
    </location>
</feature>
<dbReference type="InterPro" id="IPR024370">
    <property type="entry name" value="PBP_domain"/>
</dbReference>
<keyword evidence="4" id="KW-0592">Phosphate transport</keyword>
<dbReference type="InterPro" id="IPR011862">
    <property type="entry name" value="Phos-bd"/>
</dbReference>
<evidence type="ECO:0000256" key="5">
    <source>
        <dbReference type="SAM" id="Coils"/>
    </source>
</evidence>
<comment type="similarity">
    <text evidence="1 4">Belongs to the PstS family.</text>
</comment>
<gene>
    <name evidence="7" type="primary">pstS</name>
    <name evidence="7" type="ORF">Mal48_21620</name>
</gene>
<evidence type="ECO:0000256" key="3">
    <source>
        <dbReference type="ARBA" id="ARBA00022729"/>
    </source>
</evidence>
<protein>
    <recommendedName>
        <fullName evidence="4">Phosphate-binding protein</fullName>
    </recommendedName>
</protein>
<dbReference type="GO" id="GO:0042301">
    <property type="term" value="F:phosphate ion binding"/>
    <property type="evidence" value="ECO:0007669"/>
    <property type="project" value="UniProtKB-UniRule"/>
</dbReference>
<reference evidence="7 8" key="1">
    <citation type="submission" date="2019-02" db="EMBL/GenBank/DDBJ databases">
        <title>Deep-cultivation of Planctomycetes and their phenomic and genomic characterization uncovers novel biology.</title>
        <authorList>
            <person name="Wiegand S."/>
            <person name="Jogler M."/>
            <person name="Boedeker C."/>
            <person name="Pinto D."/>
            <person name="Vollmers J."/>
            <person name="Rivas-Marin E."/>
            <person name="Kohn T."/>
            <person name="Peeters S.H."/>
            <person name="Heuer A."/>
            <person name="Rast P."/>
            <person name="Oberbeckmann S."/>
            <person name="Bunk B."/>
            <person name="Jeske O."/>
            <person name="Meyerdierks A."/>
            <person name="Storesund J.E."/>
            <person name="Kallscheuer N."/>
            <person name="Luecker S."/>
            <person name="Lage O.M."/>
            <person name="Pohl T."/>
            <person name="Merkel B.J."/>
            <person name="Hornburger P."/>
            <person name="Mueller R.-W."/>
            <person name="Bruemmer F."/>
            <person name="Labrenz M."/>
            <person name="Spormann A.M."/>
            <person name="Op den Camp H."/>
            <person name="Overmann J."/>
            <person name="Amann R."/>
            <person name="Jetten M.S.M."/>
            <person name="Mascher T."/>
            <person name="Medema M.H."/>
            <person name="Devos D.P."/>
            <person name="Kaster A.-K."/>
            <person name="Ovreas L."/>
            <person name="Rohde M."/>
            <person name="Galperin M.Y."/>
            <person name="Jogler C."/>
        </authorList>
    </citation>
    <scope>NUCLEOTIDE SEQUENCE [LARGE SCALE GENOMIC DNA]</scope>
    <source>
        <strain evidence="7 8">Mal48</strain>
    </source>
</reference>
<evidence type="ECO:0000313" key="8">
    <source>
        <dbReference type="Proteomes" id="UP000315724"/>
    </source>
</evidence>
<dbReference type="EMBL" id="CP036267">
    <property type="protein sequence ID" value="QDT32914.1"/>
    <property type="molecule type" value="Genomic_DNA"/>
</dbReference>
<keyword evidence="3 4" id="KW-0732">Signal</keyword>
<organism evidence="7 8">
    <name type="scientific">Thalassoglobus polymorphus</name>
    <dbReference type="NCBI Taxonomy" id="2527994"/>
    <lineage>
        <taxon>Bacteria</taxon>
        <taxon>Pseudomonadati</taxon>
        <taxon>Planctomycetota</taxon>
        <taxon>Planctomycetia</taxon>
        <taxon>Planctomycetales</taxon>
        <taxon>Planctomycetaceae</taxon>
        <taxon>Thalassoglobus</taxon>
    </lineage>
</organism>
<dbReference type="PANTHER" id="PTHR30570">
    <property type="entry name" value="PERIPLASMIC PHOSPHATE BINDING COMPONENT OF PHOSPHATE ABC TRANSPORTER"/>
    <property type="match status" value="1"/>
</dbReference>
<dbReference type="GO" id="GO:0006817">
    <property type="term" value="P:phosphate ion transport"/>
    <property type="evidence" value="ECO:0007669"/>
    <property type="project" value="UniProtKB-UniRule"/>
</dbReference>
<dbReference type="KEGG" id="tpol:Mal48_21620"/>
<sequence length="331" mass="35769" precursor="true">MKKHACVVGASIMMLAFVTAGCTVKDAADSSALSGDNSKPSISIDGSSTVYPIAQAVAEEYEKQSETTVVVGTSGTGPGFSKFIEGVSDITNASRPIKQQEIDACKEKGIEYLELTIAIDGLSVVVNPENTWCDCLSVEQLKKIWSPGSQVKLWSDVDPSWPQSEMKLFGPDTDSGTFDYFTEAICDEGKASRSDYSPSVNDNVLVQGVSGSKFALGYFGYAYYLKNKDKLKVLGIADKGDANNCIKPSDESIESGKYVPLSRPLFLYVNKASLKKPEVAEFLRYCLKEGQGLVGEVGYVRLSQELLSEERKELEDAIESMSGDAEVASAK</sequence>
<keyword evidence="8" id="KW-1185">Reference proteome</keyword>
<evidence type="ECO:0000313" key="7">
    <source>
        <dbReference type="EMBL" id="QDT32914.1"/>
    </source>
</evidence>
<dbReference type="PROSITE" id="PS51257">
    <property type="entry name" value="PROKAR_LIPOPROTEIN"/>
    <property type="match status" value="1"/>
</dbReference>
<proteinExistence type="inferred from homology"/>
<keyword evidence="2 4" id="KW-0813">Transport</keyword>
<feature type="domain" description="PBP" evidence="6">
    <location>
        <begin position="39"/>
        <end position="287"/>
    </location>
</feature>
<evidence type="ECO:0000256" key="4">
    <source>
        <dbReference type="RuleBase" id="RU367119"/>
    </source>
</evidence>
<dbReference type="InterPro" id="IPR050811">
    <property type="entry name" value="Phosphate_ABC_transporter"/>
</dbReference>
<dbReference type="Gene3D" id="3.40.190.10">
    <property type="entry name" value="Periplasmic binding protein-like II"/>
    <property type="match status" value="2"/>
</dbReference>
<evidence type="ECO:0000259" key="6">
    <source>
        <dbReference type="Pfam" id="PF12849"/>
    </source>
</evidence>
<dbReference type="CDD" id="cd13654">
    <property type="entry name" value="PBP2_phosphate_like_2"/>
    <property type="match status" value="1"/>
</dbReference>
<comment type="function">
    <text evidence="4">Involved in the system for phosphate transport across the cytoplasmic membrane.</text>
</comment>
<evidence type="ECO:0000256" key="2">
    <source>
        <dbReference type="ARBA" id="ARBA00022448"/>
    </source>
</evidence>